<reference evidence="2" key="2">
    <citation type="submission" date="2021-04" db="EMBL/GenBank/DDBJ databases">
        <authorList>
            <person name="Gilroy R."/>
        </authorList>
    </citation>
    <scope>NUCLEOTIDE SEQUENCE</scope>
    <source>
        <strain evidence="2">CHK32-1732</strain>
    </source>
</reference>
<dbReference type="EMBL" id="DXGC01000073">
    <property type="protein sequence ID" value="HIW91625.1"/>
    <property type="molecule type" value="Genomic_DNA"/>
</dbReference>
<dbReference type="InterPro" id="IPR024072">
    <property type="entry name" value="DHFR-like_dom_sf"/>
</dbReference>
<dbReference type="PANTHER" id="PTHR38011">
    <property type="entry name" value="DIHYDROFOLATE REDUCTASE FAMILY PROTEIN (AFU_ORTHOLOGUE AFUA_8G06820)"/>
    <property type="match status" value="1"/>
</dbReference>
<dbReference type="GO" id="GO:0009231">
    <property type="term" value="P:riboflavin biosynthetic process"/>
    <property type="evidence" value="ECO:0007669"/>
    <property type="project" value="InterPro"/>
</dbReference>
<dbReference type="PANTHER" id="PTHR38011:SF2">
    <property type="entry name" value="BIFUNCTIONAL DEAMINASE-REDUCTASE DOMAIN PROTEIN"/>
    <property type="match status" value="1"/>
</dbReference>
<organism evidence="2 3">
    <name type="scientific">Candidatus Corynebacterium avicola</name>
    <dbReference type="NCBI Taxonomy" id="2838527"/>
    <lineage>
        <taxon>Bacteria</taxon>
        <taxon>Bacillati</taxon>
        <taxon>Actinomycetota</taxon>
        <taxon>Actinomycetes</taxon>
        <taxon>Mycobacteriales</taxon>
        <taxon>Corynebacteriaceae</taxon>
        <taxon>Corynebacterium</taxon>
    </lineage>
</organism>
<gene>
    <name evidence="2" type="ORF">H9870_08195</name>
</gene>
<dbReference type="InterPro" id="IPR002734">
    <property type="entry name" value="RibDG_C"/>
</dbReference>
<dbReference type="GO" id="GO:0008703">
    <property type="term" value="F:5-amino-6-(5-phosphoribosylamino)uracil reductase activity"/>
    <property type="evidence" value="ECO:0007669"/>
    <property type="project" value="InterPro"/>
</dbReference>
<protein>
    <submittedName>
        <fullName evidence="2">Dihydrofolate reductase family protein</fullName>
    </submittedName>
</protein>
<proteinExistence type="predicted"/>
<dbReference type="InterPro" id="IPR050765">
    <property type="entry name" value="Riboflavin_Biosynth_HTPR"/>
</dbReference>
<evidence type="ECO:0000313" key="2">
    <source>
        <dbReference type="EMBL" id="HIW91625.1"/>
    </source>
</evidence>
<reference evidence="2" key="1">
    <citation type="journal article" date="2021" name="PeerJ">
        <title>Extensive microbial diversity within the chicken gut microbiome revealed by metagenomics and culture.</title>
        <authorList>
            <person name="Gilroy R."/>
            <person name="Ravi A."/>
            <person name="Getino M."/>
            <person name="Pursley I."/>
            <person name="Horton D.L."/>
            <person name="Alikhan N.F."/>
            <person name="Baker D."/>
            <person name="Gharbi K."/>
            <person name="Hall N."/>
            <person name="Watson M."/>
            <person name="Adriaenssens E.M."/>
            <person name="Foster-Nyarko E."/>
            <person name="Jarju S."/>
            <person name="Secka A."/>
            <person name="Antonio M."/>
            <person name="Oren A."/>
            <person name="Chaudhuri R.R."/>
            <person name="La Ragione R."/>
            <person name="Hildebrand F."/>
            <person name="Pallen M.J."/>
        </authorList>
    </citation>
    <scope>NUCLEOTIDE SEQUENCE</scope>
    <source>
        <strain evidence="2">CHK32-1732</strain>
    </source>
</reference>
<evidence type="ECO:0000313" key="3">
    <source>
        <dbReference type="Proteomes" id="UP000824190"/>
    </source>
</evidence>
<comment type="caution">
    <text evidence="2">The sequence shown here is derived from an EMBL/GenBank/DDBJ whole genome shotgun (WGS) entry which is preliminary data.</text>
</comment>
<sequence length="187" mass="20922">MTRRLIITENITIDGVVENDGTWFDPTDDSEQGRELAAITQEHAAASDGFLVGRTTFEEMREFWPRQVDDTTGVTDHLNRVEKYVVSRDLEDPQWDGTTVLRGGDGLVEEIRELQSRDGSDIVLTGSISLARQLLAAGLVNEIRLFVFPVVLGTGRRLFPENTELRDLSLVESRAFSGGVVLLRYAR</sequence>
<name>A0A9D1RQE7_9CORY</name>
<accession>A0A9D1RQE7</accession>
<dbReference type="AlphaFoldDB" id="A0A9D1RQE7"/>
<feature type="domain" description="Bacterial bifunctional deaminase-reductase C-terminal" evidence="1">
    <location>
        <begin position="5"/>
        <end position="182"/>
    </location>
</feature>
<evidence type="ECO:0000259" key="1">
    <source>
        <dbReference type="Pfam" id="PF01872"/>
    </source>
</evidence>
<dbReference type="Gene3D" id="3.40.430.10">
    <property type="entry name" value="Dihydrofolate Reductase, subunit A"/>
    <property type="match status" value="1"/>
</dbReference>
<dbReference type="Proteomes" id="UP000824190">
    <property type="component" value="Unassembled WGS sequence"/>
</dbReference>
<dbReference type="SUPFAM" id="SSF53597">
    <property type="entry name" value="Dihydrofolate reductase-like"/>
    <property type="match status" value="1"/>
</dbReference>
<dbReference type="Pfam" id="PF01872">
    <property type="entry name" value="RibD_C"/>
    <property type="match status" value="1"/>
</dbReference>